<dbReference type="Proteomes" id="UP000278475">
    <property type="component" value="Unassembled WGS sequence"/>
</dbReference>
<name>A0A497ETJ9_9CREN</name>
<protein>
    <recommendedName>
        <fullName evidence="1">4-vinyl reductase 4VR domain-containing protein</fullName>
    </recommendedName>
</protein>
<feature type="domain" description="4-vinyl reductase 4VR" evidence="1">
    <location>
        <begin position="127"/>
        <end position="188"/>
    </location>
</feature>
<dbReference type="SMART" id="SM00989">
    <property type="entry name" value="V4R"/>
    <property type="match status" value="1"/>
</dbReference>
<dbReference type="SUPFAM" id="SSF111126">
    <property type="entry name" value="Ligand-binding domain in the NO signalling and Golgi transport"/>
    <property type="match status" value="1"/>
</dbReference>
<dbReference type="EMBL" id="QMQV01000007">
    <property type="protein sequence ID" value="RLE50352.1"/>
    <property type="molecule type" value="Genomic_DNA"/>
</dbReference>
<dbReference type="PANTHER" id="PTHR35090:SF2">
    <property type="entry name" value="ARSR FAMILY TRANSCRIPTIONAL REGULATOR"/>
    <property type="match status" value="1"/>
</dbReference>
<evidence type="ECO:0000313" key="3">
    <source>
        <dbReference type="Proteomes" id="UP000278475"/>
    </source>
</evidence>
<sequence length="189" mass="21469">MSAEVFLPLNPVEILNLYRQNVLPGVIKRRYVEKLDLSDVLKPIRPYFKAVDSEDDKYVALARLMTFSSCKGFGVDDVAAAYLFHAGRNLGKEMYWKGLVKTIDDLFRAFLKYKVGLVDIVKESEDVVVIDVYECILCSGLPVINKPVCYFEAGVLSAIFEKLVGANTVKEEKCWCLGDLKCRFKVEFF</sequence>
<gene>
    <name evidence="2" type="ORF">DRJ31_01495</name>
</gene>
<proteinExistence type="predicted"/>
<evidence type="ECO:0000313" key="2">
    <source>
        <dbReference type="EMBL" id="RLE50352.1"/>
    </source>
</evidence>
<dbReference type="InterPro" id="IPR004096">
    <property type="entry name" value="V4R"/>
</dbReference>
<evidence type="ECO:0000259" key="1">
    <source>
        <dbReference type="SMART" id="SM00989"/>
    </source>
</evidence>
<dbReference type="Gene3D" id="3.30.1380.20">
    <property type="entry name" value="Trafficking protein particle complex subunit 3"/>
    <property type="match status" value="1"/>
</dbReference>
<dbReference type="InterPro" id="IPR024096">
    <property type="entry name" value="NO_sig/Golgi_transp_ligand-bd"/>
</dbReference>
<organism evidence="2 3">
    <name type="scientific">Thermoproteota archaeon</name>
    <dbReference type="NCBI Taxonomy" id="2056631"/>
    <lineage>
        <taxon>Archaea</taxon>
        <taxon>Thermoproteota</taxon>
    </lineage>
</organism>
<accession>A0A497ETJ9</accession>
<dbReference type="PANTHER" id="PTHR35090">
    <property type="entry name" value="DNA-DIRECTED RNA POLYMERASE SUBUNIT I"/>
    <property type="match status" value="1"/>
</dbReference>
<comment type="caution">
    <text evidence="2">The sequence shown here is derived from an EMBL/GenBank/DDBJ whole genome shotgun (WGS) entry which is preliminary data.</text>
</comment>
<dbReference type="AlphaFoldDB" id="A0A497ETJ9"/>
<dbReference type="Pfam" id="PF02830">
    <property type="entry name" value="V4R"/>
    <property type="match status" value="1"/>
</dbReference>
<reference evidence="2 3" key="1">
    <citation type="submission" date="2018-06" db="EMBL/GenBank/DDBJ databases">
        <title>Extensive metabolic versatility and redundancy in microbially diverse, dynamic hydrothermal sediments.</title>
        <authorList>
            <person name="Dombrowski N."/>
            <person name="Teske A."/>
            <person name="Baker B.J."/>
        </authorList>
    </citation>
    <scope>NUCLEOTIDE SEQUENCE [LARGE SCALE GENOMIC DNA]</scope>
    <source>
        <strain evidence="2">B66_G16</strain>
    </source>
</reference>